<keyword evidence="2" id="KW-1185">Reference proteome</keyword>
<accession>A0A161YB34</accession>
<reference evidence="1" key="1">
    <citation type="journal article" date="2016" name="Nat. Genet.">
        <title>A high-quality carrot genome assembly provides new insights into carotenoid accumulation and asterid genome evolution.</title>
        <authorList>
            <person name="Iorizzo M."/>
            <person name="Ellison S."/>
            <person name="Senalik D."/>
            <person name="Zeng P."/>
            <person name="Satapoomin P."/>
            <person name="Huang J."/>
            <person name="Bowman M."/>
            <person name="Iovene M."/>
            <person name="Sanseverino W."/>
            <person name="Cavagnaro P."/>
            <person name="Yildiz M."/>
            <person name="Macko-Podgorni A."/>
            <person name="Moranska E."/>
            <person name="Grzebelus E."/>
            <person name="Grzebelus D."/>
            <person name="Ashrafi H."/>
            <person name="Zheng Z."/>
            <person name="Cheng S."/>
            <person name="Spooner D."/>
            <person name="Van Deynze A."/>
            <person name="Simon P."/>
        </authorList>
    </citation>
    <scope>NUCLEOTIDE SEQUENCE</scope>
    <source>
        <tissue evidence="1">Leaf</tissue>
    </source>
</reference>
<dbReference type="Pfam" id="PF12776">
    <property type="entry name" value="Myb_DNA-bind_3"/>
    <property type="match status" value="1"/>
</dbReference>
<reference evidence="1" key="2">
    <citation type="submission" date="2022-03" db="EMBL/GenBank/DDBJ databases">
        <title>Draft title - Genomic analysis of global carrot germplasm unveils the trajectory of domestication and the origin of high carotenoid orange carrot.</title>
        <authorList>
            <person name="Iorizzo M."/>
            <person name="Ellison S."/>
            <person name="Senalik D."/>
            <person name="Macko-Podgorni A."/>
            <person name="Grzebelus D."/>
            <person name="Bostan H."/>
            <person name="Rolling W."/>
            <person name="Curaba J."/>
            <person name="Simon P."/>
        </authorList>
    </citation>
    <scope>NUCLEOTIDE SEQUENCE</scope>
    <source>
        <tissue evidence="1">Leaf</tissue>
    </source>
</reference>
<sequence>MSVDLTSLSLSQYLSSPSLPLPQYLSPLSIFVSYCSIVKALFIEKFSCTGREQNKRNWSDEEDHAVIETLQEVAIDINWKGEKGWGDGYLVRAEELIAMKVPMAGLKANPHIESRWKYLKRKYHAIADMRASSRFGWDENTKKIQCDKSV</sequence>
<proteinExistence type="predicted"/>
<dbReference type="PANTHER" id="PTHR48464:SF1">
    <property type="entry name" value="MYB_SANT-LIKE DOMAIN-CONTAINING PROTEIN"/>
    <property type="match status" value="1"/>
</dbReference>
<dbReference type="InterPro" id="IPR024752">
    <property type="entry name" value="Myb/SANT-like_dom"/>
</dbReference>
<name>A0A161YB34_DAUCS</name>
<gene>
    <name evidence="1" type="ORF">DCAR_0623126</name>
</gene>
<dbReference type="AlphaFoldDB" id="A0A161YB34"/>
<evidence type="ECO:0000313" key="1">
    <source>
        <dbReference type="EMBL" id="WOH03726.1"/>
    </source>
</evidence>
<dbReference type="EMBL" id="CP093348">
    <property type="protein sequence ID" value="WOH03726.1"/>
    <property type="molecule type" value="Genomic_DNA"/>
</dbReference>
<dbReference type="Proteomes" id="UP000077755">
    <property type="component" value="Chromosome 6"/>
</dbReference>
<organism evidence="1 2">
    <name type="scientific">Daucus carota subsp. sativus</name>
    <name type="common">Carrot</name>
    <dbReference type="NCBI Taxonomy" id="79200"/>
    <lineage>
        <taxon>Eukaryota</taxon>
        <taxon>Viridiplantae</taxon>
        <taxon>Streptophyta</taxon>
        <taxon>Embryophyta</taxon>
        <taxon>Tracheophyta</taxon>
        <taxon>Spermatophyta</taxon>
        <taxon>Magnoliopsida</taxon>
        <taxon>eudicotyledons</taxon>
        <taxon>Gunneridae</taxon>
        <taxon>Pentapetalae</taxon>
        <taxon>asterids</taxon>
        <taxon>campanulids</taxon>
        <taxon>Apiales</taxon>
        <taxon>Apiaceae</taxon>
        <taxon>Apioideae</taxon>
        <taxon>Scandiceae</taxon>
        <taxon>Daucinae</taxon>
        <taxon>Daucus</taxon>
        <taxon>Daucus sect. Daucus</taxon>
    </lineage>
</organism>
<evidence type="ECO:0000313" key="2">
    <source>
        <dbReference type="Proteomes" id="UP000077755"/>
    </source>
</evidence>
<dbReference type="Gramene" id="KZM89729">
    <property type="protein sequence ID" value="KZM89729"/>
    <property type="gene ID" value="DCAR_022908"/>
</dbReference>
<protein>
    <submittedName>
        <fullName evidence="1">Uncharacterized protein</fullName>
    </submittedName>
</protein>
<dbReference type="PANTHER" id="PTHR48464">
    <property type="match status" value="1"/>
</dbReference>